<keyword evidence="2" id="KW-0812">Transmembrane</keyword>
<gene>
    <name evidence="3" type="ORF">VP01_1765g1</name>
</gene>
<name>A0A0L6VGP7_9BASI</name>
<reference evidence="3 4" key="1">
    <citation type="submission" date="2015-08" db="EMBL/GenBank/DDBJ databases">
        <title>Next Generation Sequencing and Analysis of the Genome of Puccinia sorghi L Schw, the Causal Agent of Maize Common Rust.</title>
        <authorList>
            <person name="Rochi L."/>
            <person name="Burguener G."/>
            <person name="Darino M."/>
            <person name="Turjanski A."/>
            <person name="Kreff E."/>
            <person name="Dieguez M.J."/>
            <person name="Sacco F."/>
        </authorList>
    </citation>
    <scope>NUCLEOTIDE SEQUENCE [LARGE SCALE GENOMIC DNA]</scope>
    <source>
        <strain evidence="3 4">RO10H11247</strain>
    </source>
</reference>
<dbReference type="AlphaFoldDB" id="A0A0L6VGP7"/>
<dbReference type="VEuPathDB" id="FungiDB:VP01_1765g1"/>
<evidence type="ECO:0000256" key="1">
    <source>
        <dbReference type="SAM" id="MobiDB-lite"/>
    </source>
</evidence>
<comment type="caution">
    <text evidence="3">The sequence shown here is derived from an EMBL/GenBank/DDBJ whole genome shotgun (WGS) entry which is preliminary data.</text>
</comment>
<keyword evidence="2" id="KW-0472">Membrane</keyword>
<sequence>MSTAGTQEVLCAASWEIEFKSIIKAKAAELDDLEKTVEQGDGPTNIKSWTSITLGNWMINLKLMLIKWELVLKLCKHWEVVVAWAEDAKFLNMGSWDDLVWRQGIRPELFQDEVSQANDRSESSETSSDSNVEEMDAPQDGGEWVGHTMLNTLFWHGNKNLYIYVIFINSYFHANTITTNRGSNGLNSCSHYGCLFSLLCLLFWHLAWFYLYVSGFLLCYRSLFILIANVSIHTVNQRNDQSEPGRRLEPVLHRLKPPIQRHSDVRSMHCNVASSVPHLKWDTVNVMSPRVPPTQPCVDVLSTGLQPG</sequence>
<keyword evidence="2" id="KW-1133">Transmembrane helix</keyword>
<accession>A0A0L6VGP7</accession>
<evidence type="ECO:0000256" key="2">
    <source>
        <dbReference type="SAM" id="Phobius"/>
    </source>
</evidence>
<dbReference type="Proteomes" id="UP000037035">
    <property type="component" value="Unassembled WGS sequence"/>
</dbReference>
<feature type="region of interest" description="Disordered" evidence="1">
    <location>
        <begin position="114"/>
        <end position="137"/>
    </location>
</feature>
<dbReference type="EMBL" id="LAVV01006576">
    <property type="protein sequence ID" value="KNZ59290.1"/>
    <property type="molecule type" value="Genomic_DNA"/>
</dbReference>
<protein>
    <submittedName>
        <fullName evidence="3">Uncharacterized protein</fullName>
    </submittedName>
</protein>
<evidence type="ECO:0000313" key="4">
    <source>
        <dbReference type="Proteomes" id="UP000037035"/>
    </source>
</evidence>
<organism evidence="3 4">
    <name type="scientific">Puccinia sorghi</name>
    <dbReference type="NCBI Taxonomy" id="27349"/>
    <lineage>
        <taxon>Eukaryota</taxon>
        <taxon>Fungi</taxon>
        <taxon>Dikarya</taxon>
        <taxon>Basidiomycota</taxon>
        <taxon>Pucciniomycotina</taxon>
        <taxon>Pucciniomycetes</taxon>
        <taxon>Pucciniales</taxon>
        <taxon>Pucciniaceae</taxon>
        <taxon>Puccinia</taxon>
    </lineage>
</organism>
<feature type="transmembrane region" description="Helical" evidence="2">
    <location>
        <begin position="195"/>
        <end position="220"/>
    </location>
</feature>
<proteinExistence type="predicted"/>
<evidence type="ECO:0000313" key="3">
    <source>
        <dbReference type="EMBL" id="KNZ59290.1"/>
    </source>
</evidence>
<keyword evidence="4" id="KW-1185">Reference proteome</keyword>